<dbReference type="PROSITE" id="PS00108">
    <property type="entry name" value="PROTEIN_KINASE_ST"/>
    <property type="match status" value="1"/>
</dbReference>
<name>M2XZ25_GALSU</name>
<dbReference type="OrthoDB" id="3967at2759"/>
<dbReference type="PANTHER" id="PTHR24058">
    <property type="entry name" value="DUAL SPECIFICITY PROTEIN KINASE"/>
    <property type="match status" value="1"/>
</dbReference>
<gene>
    <name evidence="10" type="ORF">Gasu_37200</name>
</gene>
<dbReference type="PANTHER" id="PTHR24058:SF103">
    <property type="entry name" value="SERINE_THREONINE-PROTEIN KINASE PRP4 HOMOLOG"/>
    <property type="match status" value="1"/>
</dbReference>
<evidence type="ECO:0000256" key="5">
    <source>
        <dbReference type="ARBA" id="ARBA00022777"/>
    </source>
</evidence>
<dbReference type="RefSeq" id="XP_005705349.1">
    <property type="nucleotide sequence ID" value="XM_005705292.1"/>
</dbReference>
<dbReference type="PROSITE" id="PS50011">
    <property type="entry name" value="PROTEIN_KINASE_DOM"/>
    <property type="match status" value="1"/>
</dbReference>
<keyword evidence="2" id="KW-0723">Serine/threonine-protein kinase</keyword>
<dbReference type="SMART" id="SM00220">
    <property type="entry name" value="S_TKc"/>
    <property type="match status" value="1"/>
</dbReference>
<evidence type="ECO:0000256" key="6">
    <source>
        <dbReference type="ARBA" id="ARBA00022840"/>
    </source>
</evidence>
<organism evidence="10 11">
    <name type="scientific">Galdieria sulphuraria</name>
    <name type="common">Red alga</name>
    <dbReference type="NCBI Taxonomy" id="130081"/>
    <lineage>
        <taxon>Eukaryota</taxon>
        <taxon>Rhodophyta</taxon>
        <taxon>Bangiophyceae</taxon>
        <taxon>Galdieriales</taxon>
        <taxon>Galdieriaceae</taxon>
        <taxon>Galdieria</taxon>
    </lineage>
</organism>
<dbReference type="GO" id="GO:0004674">
    <property type="term" value="F:protein serine/threonine kinase activity"/>
    <property type="evidence" value="ECO:0007669"/>
    <property type="project" value="UniProtKB-KW"/>
</dbReference>
<evidence type="ECO:0000256" key="3">
    <source>
        <dbReference type="ARBA" id="ARBA00022679"/>
    </source>
</evidence>
<evidence type="ECO:0000256" key="2">
    <source>
        <dbReference type="ARBA" id="ARBA00022527"/>
    </source>
</evidence>
<comment type="similarity">
    <text evidence="7">Belongs to the protein kinase superfamily. CMGC Ser/Thr protein kinase family.</text>
</comment>
<dbReference type="InterPro" id="IPR008271">
    <property type="entry name" value="Ser/Thr_kinase_AS"/>
</dbReference>
<dbReference type="InterPro" id="IPR011009">
    <property type="entry name" value="Kinase-like_dom_sf"/>
</dbReference>
<dbReference type="STRING" id="130081.M2XZ25"/>
<evidence type="ECO:0000313" key="11">
    <source>
        <dbReference type="Proteomes" id="UP000030680"/>
    </source>
</evidence>
<proteinExistence type="inferred from homology"/>
<dbReference type="Gene3D" id="1.10.510.10">
    <property type="entry name" value="Transferase(Phosphotransferase) domain 1"/>
    <property type="match status" value="1"/>
</dbReference>
<feature type="compositionally biased region" description="Acidic residues" evidence="8">
    <location>
        <begin position="168"/>
        <end position="177"/>
    </location>
</feature>
<keyword evidence="3 10" id="KW-0808">Transferase</keyword>
<dbReference type="Gramene" id="EME28829">
    <property type="protein sequence ID" value="EME28829"/>
    <property type="gene ID" value="Gasu_37200"/>
</dbReference>
<reference evidence="11" key="1">
    <citation type="journal article" date="2013" name="Science">
        <title>Gene transfer from bacteria and archaea facilitated evolution of an extremophilic eukaryote.</title>
        <authorList>
            <person name="Schonknecht G."/>
            <person name="Chen W.H."/>
            <person name="Ternes C.M."/>
            <person name="Barbier G.G."/>
            <person name="Shrestha R.P."/>
            <person name="Stanke M."/>
            <person name="Brautigam A."/>
            <person name="Baker B.J."/>
            <person name="Banfield J.F."/>
            <person name="Garavito R.M."/>
            <person name="Carr K."/>
            <person name="Wilkerson C."/>
            <person name="Rensing S.A."/>
            <person name="Gagneul D."/>
            <person name="Dickenson N.E."/>
            <person name="Oesterhelt C."/>
            <person name="Lercher M.J."/>
            <person name="Weber A.P."/>
        </authorList>
    </citation>
    <scope>NUCLEOTIDE SEQUENCE [LARGE SCALE GENOMIC DNA]</scope>
    <source>
        <strain evidence="11">074W</strain>
    </source>
</reference>
<keyword evidence="5 10" id="KW-0418">Kinase</keyword>
<evidence type="ECO:0000256" key="7">
    <source>
        <dbReference type="ARBA" id="ARBA00023596"/>
    </source>
</evidence>
<feature type="region of interest" description="Disordered" evidence="8">
    <location>
        <begin position="151"/>
        <end position="184"/>
    </location>
</feature>
<evidence type="ECO:0000259" key="9">
    <source>
        <dbReference type="PROSITE" id="PS50011"/>
    </source>
</evidence>
<dbReference type="SUPFAM" id="SSF56112">
    <property type="entry name" value="Protein kinase-like (PK-like)"/>
    <property type="match status" value="1"/>
</dbReference>
<dbReference type="GO" id="GO:0005524">
    <property type="term" value="F:ATP binding"/>
    <property type="evidence" value="ECO:0007669"/>
    <property type="project" value="UniProtKB-KW"/>
</dbReference>
<dbReference type="InterPro" id="IPR050494">
    <property type="entry name" value="Ser_Thr_dual-spec_kinase"/>
</dbReference>
<sequence length="602" mass="68713">MELEEGEVPKVDNTLSQVSKETRLSDSPFSDPSRSLSRSSLKANGAVAKSQFVRNLPDGISRLTNSGINFAVFNGRRPVERKTVVPKMESRKNQVVQETVIPLLSSYKSELSELETERERRRKQWQSILEKRKSCDEGDVESTGLPSIQCVNKSRKTSDHSGQVDNTVVEEESEGESNESKVLGDTRDYESFKEDKEIRERLLRIREDSAKESVEEGHKVLHSSLKKEEGATKFSVDIFSDSPVEDSSKEFLEPRRVVTERVADDAADLEGYCKLLPGDRLDNDRYTVLNIAGKGVFSSVVRALEQTNDTTREVAIKIIRNNDVMLKAAQKEISILRKLEENDRQGKRHCIQFLRHFNFGSHICLVFESMQMNLREVLKKYGGDRGISIKAVQLYTRQLLNALYVLYKSKMIHADLKPDNILVNEEKNMVKICDFGSACFTDECDITPYLVSRFYRAPEIILGLLYGPPVDMWSLGCCLFELYTGKVAFPGRNNNEMLRLFQELKGSFSMKMIRKSPFRHKYFDSAGNFLQGEWDPVSRSEVFKATNIRPKVDLKSRLLRVAETEERKLVPLLADFLDKIFTLDPFKRLSVIEASKHPFVAT</sequence>
<dbReference type="Pfam" id="PF00069">
    <property type="entry name" value="Pkinase"/>
    <property type="match status" value="1"/>
</dbReference>
<evidence type="ECO:0000256" key="8">
    <source>
        <dbReference type="SAM" id="MobiDB-lite"/>
    </source>
</evidence>
<dbReference type="InterPro" id="IPR000719">
    <property type="entry name" value="Prot_kinase_dom"/>
</dbReference>
<dbReference type="FunFam" id="1.10.510.10:FF:000078">
    <property type="entry name" value="Serine/threonine-protein kinase PRP4 homolog"/>
    <property type="match status" value="1"/>
</dbReference>
<feature type="domain" description="Protein kinase" evidence="9">
    <location>
        <begin position="286"/>
        <end position="600"/>
    </location>
</feature>
<feature type="region of interest" description="Disordered" evidence="8">
    <location>
        <begin position="1"/>
        <end position="44"/>
    </location>
</feature>
<dbReference type="EC" id="2.7.11.1" evidence="1"/>
<keyword evidence="4" id="KW-0547">Nucleotide-binding</keyword>
<protein>
    <recommendedName>
        <fullName evidence="1">non-specific serine/threonine protein kinase</fullName>
        <ecNumber evidence="1">2.7.11.1</ecNumber>
    </recommendedName>
</protein>
<dbReference type="eggNOG" id="KOG0670">
    <property type="taxonomic scope" value="Eukaryota"/>
</dbReference>
<dbReference type="Gene3D" id="3.30.200.20">
    <property type="entry name" value="Phosphorylase Kinase, domain 1"/>
    <property type="match status" value="1"/>
</dbReference>
<dbReference type="AlphaFoldDB" id="M2XZ25"/>
<keyword evidence="11" id="KW-1185">Reference proteome</keyword>
<dbReference type="GeneID" id="17087676"/>
<keyword evidence="6" id="KW-0067">ATP-binding</keyword>
<dbReference type="EMBL" id="KB454515">
    <property type="protein sequence ID" value="EME28829.1"/>
    <property type="molecule type" value="Genomic_DNA"/>
</dbReference>
<evidence type="ECO:0000313" key="10">
    <source>
        <dbReference type="EMBL" id="EME28829.1"/>
    </source>
</evidence>
<dbReference type="KEGG" id="gsl:Gasu_37200"/>
<accession>M2XZ25</accession>
<dbReference type="Proteomes" id="UP000030680">
    <property type="component" value="Unassembled WGS sequence"/>
</dbReference>
<feature type="compositionally biased region" description="Low complexity" evidence="8">
    <location>
        <begin position="25"/>
        <end position="41"/>
    </location>
</feature>
<evidence type="ECO:0000256" key="1">
    <source>
        <dbReference type="ARBA" id="ARBA00012513"/>
    </source>
</evidence>
<evidence type="ECO:0000256" key="4">
    <source>
        <dbReference type="ARBA" id="ARBA00022741"/>
    </source>
</evidence>